<comment type="caution">
    <text evidence="2">The sequence shown here is derived from an EMBL/GenBank/DDBJ whole genome shotgun (WGS) entry which is preliminary data.</text>
</comment>
<accession>A0ABT5BC17</accession>
<keyword evidence="1" id="KW-0732">Signal</keyword>
<reference evidence="2 3" key="1">
    <citation type="submission" date="2022-11" db="EMBL/GenBank/DDBJ databases">
        <title>Minimal conservation of predation-associated metabolite biosynthetic gene clusters underscores biosynthetic potential of Myxococcota including descriptions for ten novel species: Archangium lansinium sp. nov., Myxococcus landrumus sp. nov., Nannocystis bai.</title>
        <authorList>
            <person name="Ahearne A."/>
            <person name="Stevens C."/>
            <person name="Dowd S."/>
        </authorList>
    </citation>
    <scope>NUCLEOTIDE SEQUENCE [LARGE SCALE GENOMIC DNA]</scope>
    <source>
        <strain evidence="2 3">NCELM</strain>
    </source>
</reference>
<feature type="signal peptide" evidence="1">
    <location>
        <begin position="1"/>
        <end position="24"/>
    </location>
</feature>
<name>A0ABT5BC17_9BACT</name>
<dbReference type="SUPFAM" id="SSF50969">
    <property type="entry name" value="YVTN repeat-like/Quinoprotein amine dehydrogenase"/>
    <property type="match status" value="1"/>
</dbReference>
<evidence type="ECO:0000313" key="2">
    <source>
        <dbReference type="EMBL" id="MDC0670612.1"/>
    </source>
</evidence>
<evidence type="ECO:0000313" key="3">
    <source>
        <dbReference type="Proteomes" id="UP001217838"/>
    </source>
</evidence>
<sequence length="456" mass="48109">MHRAAAAIVLALTLLAGCRARTSAQTPSPASAPSKAEAALELQRVLGSEHGDAILAYEGGAPEGHRSHLCVLRVTDRSVRCMVPAAVASDIPGGFDIAGISPSLRYFALRLADQLRIYETGALQVVATVPLADGDIGPVDFDPEETRAVWLQAGAPRLLTLASDEVSTSLALPAAGPGSQIRWLGSARLVAWGDGHPPIVASLDGSHEVVKLPATSWAGSSVDLRGERAVIATSSGLVAVFEPARGDHVEVLRAPADAGDLTLVDVAFDPAGRRVVAMRTSERNAEVALFDIAGKMMRLLNTPGRLMFGGFSGDGTRVAWSNENLVGDVAGGALFPSFTTTVDHGNDLAHPLDDLFLEWSGSRMLVVGGDACLRDRWSTLFCRNQQWAPFPETHRAGDVVWVGGDHILRADAREDRVTELFVTGTVDRPVLNVIEHAVDGNPTAISTVEEGTTPGP</sequence>
<gene>
    <name evidence="2" type="ORF">POL58_22845</name>
</gene>
<dbReference type="Proteomes" id="UP001217838">
    <property type="component" value="Unassembled WGS sequence"/>
</dbReference>
<evidence type="ECO:0000256" key="1">
    <source>
        <dbReference type="SAM" id="SignalP"/>
    </source>
</evidence>
<feature type="chain" id="PRO_5045210010" evidence="1">
    <location>
        <begin position="25"/>
        <end position="456"/>
    </location>
</feature>
<organism evidence="2 3">
    <name type="scientific">Nannocystis radixulma</name>
    <dbReference type="NCBI Taxonomy" id="2995305"/>
    <lineage>
        <taxon>Bacteria</taxon>
        <taxon>Pseudomonadati</taxon>
        <taxon>Myxococcota</taxon>
        <taxon>Polyangia</taxon>
        <taxon>Nannocystales</taxon>
        <taxon>Nannocystaceae</taxon>
        <taxon>Nannocystis</taxon>
    </lineage>
</organism>
<dbReference type="RefSeq" id="WP_272000431.1">
    <property type="nucleotide sequence ID" value="NZ_JAQNDN010000013.1"/>
</dbReference>
<proteinExistence type="predicted"/>
<protein>
    <submittedName>
        <fullName evidence="2">Uncharacterized protein</fullName>
    </submittedName>
</protein>
<dbReference type="InterPro" id="IPR011044">
    <property type="entry name" value="Quino_amine_DH_bsu"/>
</dbReference>
<dbReference type="EMBL" id="JAQNDN010000013">
    <property type="protein sequence ID" value="MDC0670612.1"/>
    <property type="molecule type" value="Genomic_DNA"/>
</dbReference>
<keyword evidence="3" id="KW-1185">Reference proteome</keyword>
<dbReference type="PROSITE" id="PS51257">
    <property type="entry name" value="PROKAR_LIPOPROTEIN"/>
    <property type="match status" value="1"/>
</dbReference>